<dbReference type="AlphaFoldDB" id="A0A392RCX9"/>
<protein>
    <submittedName>
        <fullName evidence="1">Uncharacterized protein</fullName>
    </submittedName>
</protein>
<dbReference type="Proteomes" id="UP000265520">
    <property type="component" value="Unassembled WGS sequence"/>
</dbReference>
<organism evidence="1 2">
    <name type="scientific">Trifolium medium</name>
    <dbReference type="NCBI Taxonomy" id="97028"/>
    <lineage>
        <taxon>Eukaryota</taxon>
        <taxon>Viridiplantae</taxon>
        <taxon>Streptophyta</taxon>
        <taxon>Embryophyta</taxon>
        <taxon>Tracheophyta</taxon>
        <taxon>Spermatophyta</taxon>
        <taxon>Magnoliopsida</taxon>
        <taxon>eudicotyledons</taxon>
        <taxon>Gunneridae</taxon>
        <taxon>Pentapetalae</taxon>
        <taxon>rosids</taxon>
        <taxon>fabids</taxon>
        <taxon>Fabales</taxon>
        <taxon>Fabaceae</taxon>
        <taxon>Papilionoideae</taxon>
        <taxon>50 kb inversion clade</taxon>
        <taxon>NPAAA clade</taxon>
        <taxon>Hologalegina</taxon>
        <taxon>IRL clade</taxon>
        <taxon>Trifolieae</taxon>
        <taxon>Trifolium</taxon>
    </lineage>
</organism>
<evidence type="ECO:0000313" key="2">
    <source>
        <dbReference type="Proteomes" id="UP000265520"/>
    </source>
</evidence>
<comment type="caution">
    <text evidence="1">The sequence shown here is derived from an EMBL/GenBank/DDBJ whole genome shotgun (WGS) entry which is preliminary data.</text>
</comment>
<sequence length="86" mass="9934">MVALHLRSQDTIQETSKLVVYLLWTCTKRSKPMWMPWNGLNITKLPHDPLWEVPDPDRSTSDPAGVQAGRLKRTYMSVVFITRSVH</sequence>
<evidence type="ECO:0000313" key="1">
    <source>
        <dbReference type="EMBL" id="MCI34488.1"/>
    </source>
</evidence>
<dbReference type="EMBL" id="LXQA010214130">
    <property type="protein sequence ID" value="MCI34488.1"/>
    <property type="molecule type" value="Genomic_DNA"/>
</dbReference>
<name>A0A392RCX9_9FABA</name>
<accession>A0A392RCX9</accession>
<proteinExistence type="predicted"/>
<feature type="non-terminal residue" evidence="1">
    <location>
        <position position="86"/>
    </location>
</feature>
<reference evidence="1 2" key="1">
    <citation type="journal article" date="2018" name="Front. Plant Sci.">
        <title>Red Clover (Trifolium pratense) and Zigzag Clover (T. medium) - A Picture of Genomic Similarities and Differences.</title>
        <authorList>
            <person name="Dluhosova J."/>
            <person name="Istvanek J."/>
            <person name="Nedelnik J."/>
            <person name="Repkova J."/>
        </authorList>
    </citation>
    <scope>NUCLEOTIDE SEQUENCE [LARGE SCALE GENOMIC DNA]</scope>
    <source>
        <strain evidence="2">cv. 10/8</strain>
        <tissue evidence="1">Leaf</tissue>
    </source>
</reference>
<keyword evidence="2" id="KW-1185">Reference proteome</keyword>